<dbReference type="Proteomes" id="UP000251205">
    <property type="component" value="Unassembled WGS sequence"/>
</dbReference>
<accession>A0A329Y1N3</accession>
<evidence type="ECO:0000256" key="1">
    <source>
        <dbReference type="SAM" id="MobiDB-lite"/>
    </source>
</evidence>
<sequence>MMQNDEEKDRDRNDPIVSPSDSPSQKRSKRRAGYFIVIGFCIIALLVLVEWLLNGTIMLSNAH</sequence>
<keyword evidence="2" id="KW-1133">Transmembrane helix</keyword>
<keyword evidence="2" id="KW-0812">Transmembrane</keyword>
<evidence type="ECO:0000313" key="4">
    <source>
        <dbReference type="Proteomes" id="UP000251205"/>
    </source>
</evidence>
<feature type="region of interest" description="Disordered" evidence="1">
    <location>
        <begin position="1"/>
        <end position="29"/>
    </location>
</feature>
<protein>
    <submittedName>
        <fullName evidence="3">Uncharacterized protein</fullName>
    </submittedName>
</protein>
<organism evidence="3 4">
    <name type="scientific">Rhizobium tropici</name>
    <dbReference type="NCBI Taxonomy" id="398"/>
    <lineage>
        <taxon>Bacteria</taxon>
        <taxon>Pseudomonadati</taxon>
        <taxon>Pseudomonadota</taxon>
        <taxon>Alphaproteobacteria</taxon>
        <taxon>Hyphomicrobiales</taxon>
        <taxon>Rhizobiaceae</taxon>
        <taxon>Rhizobium/Agrobacterium group</taxon>
        <taxon>Rhizobium</taxon>
    </lineage>
</organism>
<dbReference type="AlphaFoldDB" id="A0A329Y1N3"/>
<dbReference type="RefSeq" id="WP_112345587.1">
    <property type="nucleotide sequence ID" value="NZ_QMKK01000061.1"/>
</dbReference>
<feature type="transmembrane region" description="Helical" evidence="2">
    <location>
        <begin position="32"/>
        <end position="53"/>
    </location>
</feature>
<feature type="compositionally biased region" description="Basic and acidic residues" evidence="1">
    <location>
        <begin position="1"/>
        <end position="14"/>
    </location>
</feature>
<comment type="caution">
    <text evidence="3">The sequence shown here is derived from an EMBL/GenBank/DDBJ whole genome shotgun (WGS) entry which is preliminary data.</text>
</comment>
<proteinExistence type="predicted"/>
<gene>
    <name evidence="3" type="ORF">DQ393_31395</name>
</gene>
<reference evidence="3 4" key="1">
    <citation type="submission" date="2018-06" db="EMBL/GenBank/DDBJ databases">
        <title>Whole Genome Sequence of an efficient microsymbiont, Rhizobium tropici.</title>
        <authorList>
            <person name="Srinivasan R."/>
            <person name="Singh H.V."/>
            <person name="Srivastava R."/>
            <person name="Kumari B."/>
            <person name="Radhakrishna A."/>
        </authorList>
    </citation>
    <scope>NUCLEOTIDE SEQUENCE [LARGE SCALE GENOMIC DNA]</scope>
    <source>
        <strain evidence="3 4">IGFRI Rhizo-19</strain>
    </source>
</reference>
<name>A0A329Y1N3_RHITR</name>
<dbReference type="EMBL" id="QMKK01000061">
    <property type="protein sequence ID" value="RAX37323.1"/>
    <property type="molecule type" value="Genomic_DNA"/>
</dbReference>
<keyword evidence="2" id="KW-0472">Membrane</keyword>
<evidence type="ECO:0000256" key="2">
    <source>
        <dbReference type="SAM" id="Phobius"/>
    </source>
</evidence>
<evidence type="ECO:0000313" key="3">
    <source>
        <dbReference type="EMBL" id="RAX37323.1"/>
    </source>
</evidence>